<organism evidence="1">
    <name type="scientific">marine sediment metagenome</name>
    <dbReference type="NCBI Taxonomy" id="412755"/>
    <lineage>
        <taxon>unclassified sequences</taxon>
        <taxon>metagenomes</taxon>
        <taxon>ecological metagenomes</taxon>
    </lineage>
</organism>
<feature type="non-terminal residue" evidence="1">
    <location>
        <position position="1"/>
    </location>
</feature>
<accession>A0A0F9E3B3</accession>
<reference evidence="1" key="1">
    <citation type="journal article" date="2015" name="Nature">
        <title>Complex archaea that bridge the gap between prokaryotes and eukaryotes.</title>
        <authorList>
            <person name="Spang A."/>
            <person name="Saw J.H."/>
            <person name="Jorgensen S.L."/>
            <person name="Zaremba-Niedzwiedzka K."/>
            <person name="Martijn J."/>
            <person name="Lind A.E."/>
            <person name="van Eijk R."/>
            <person name="Schleper C."/>
            <person name="Guy L."/>
            <person name="Ettema T.J."/>
        </authorList>
    </citation>
    <scope>NUCLEOTIDE SEQUENCE</scope>
</reference>
<evidence type="ECO:0000313" key="1">
    <source>
        <dbReference type="EMBL" id="KKL68484.1"/>
    </source>
</evidence>
<protein>
    <submittedName>
        <fullName evidence="1">Uncharacterized protein</fullName>
    </submittedName>
</protein>
<sequence>VVSSSVPAGADASALAGRLIVFSPAVCPDARGPWSMAEMVTYVDLVRGIPAG</sequence>
<proteinExistence type="predicted"/>
<comment type="caution">
    <text evidence="1">The sequence shown here is derived from an EMBL/GenBank/DDBJ whole genome shotgun (WGS) entry which is preliminary data.</text>
</comment>
<gene>
    <name evidence="1" type="ORF">LCGC14_2124490</name>
</gene>
<dbReference type="AlphaFoldDB" id="A0A0F9E3B3"/>
<name>A0A0F9E3B3_9ZZZZ</name>
<dbReference type="EMBL" id="LAZR01026516">
    <property type="protein sequence ID" value="KKL68484.1"/>
    <property type="molecule type" value="Genomic_DNA"/>
</dbReference>